<evidence type="ECO:0000313" key="9">
    <source>
        <dbReference type="Proteomes" id="UP001141950"/>
    </source>
</evidence>
<dbReference type="GO" id="GO:0005886">
    <property type="term" value="C:plasma membrane"/>
    <property type="evidence" value="ECO:0007669"/>
    <property type="project" value="UniProtKB-SubCell"/>
</dbReference>
<sequence>MNETTMEISKLIPIIAPIFVIQLILMVIALIQCFKAEETRGPKVVWVLVIIFVNLLGPIAFFLFGRRIKA</sequence>
<protein>
    <submittedName>
        <fullName evidence="8">PLD nuclease N-terminal domain-containing protein</fullName>
    </submittedName>
</protein>
<dbReference type="EMBL" id="JANIPJ010000003">
    <property type="protein sequence ID" value="MCR2803332.1"/>
    <property type="molecule type" value="Genomic_DNA"/>
</dbReference>
<evidence type="ECO:0000256" key="4">
    <source>
        <dbReference type="ARBA" id="ARBA00022989"/>
    </source>
</evidence>
<feature type="transmembrane region" description="Helical" evidence="6">
    <location>
        <begin position="12"/>
        <end position="32"/>
    </location>
</feature>
<evidence type="ECO:0000256" key="3">
    <source>
        <dbReference type="ARBA" id="ARBA00022692"/>
    </source>
</evidence>
<keyword evidence="2" id="KW-1003">Cell membrane</keyword>
<proteinExistence type="predicted"/>
<evidence type="ECO:0000256" key="1">
    <source>
        <dbReference type="ARBA" id="ARBA00004651"/>
    </source>
</evidence>
<evidence type="ECO:0000256" key="2">
    <source>
        <dbReference type="ARBA" id="ARBA00022475"/>
    </source>
</evidence>
<dbReference type="RefSeq" id="WP_257443529.1">
    <property type="nucleotide sequence ID" value="NZ_JANIPJ010000003.1"/>
</dbReference>
<comment type="subcellular location">
    <subcellularLocation>
        <location evidence="1">Cell membrane</location>
        <topology evidence="1">Multi-pass membrane protein</topology>
    </subcellularLocation>
</comment>
<evidence type="ECO:0000256" key="6">
    <source>
        <dbReference type="SAM" id="Phobius"/>
    </source>
</evidence>
<dbReference type="InterPro" id="IPR027379">
    <property type="entry name" value="CLS_N"/>
</dbReference>
<keyword evidence="4 6" id="KW-1133">Transmembrane helix</keyword>
<accession>A0A9X2SA21</accession>
<feature type="domain" description="Cardiolipin synthase N-terminal" evidence="7">
    <location>
        <begin position="24"/>
        <end position="66"/>
    </location>
</feature>
<keyword evidence="5 6" id="KW-0472">Membrane</keyword>
<evidence type="ECO:0000256" key="5">
    <source>
        <dbReference type="ARBA" id="ARBA00023136"/>
    </source>
</evidence>
<evidence type="ECO:0000313" key="8">
    <source>
        <dbReference type="EMBL" id="MCR2803332.1"/>
    </source>
</evidence>
<dbReference type="Proteomes" id="UP001141950">
    <property type="component" value="Unassembled WGS sequence"/>
</dbReference>
<comment type="caution">
    <text evidence="8">The sequence shown here is derived from an EMBL/GenBank/DDBJ whole genome shotgun (WGS) entry which is preliminary data.</text>
</comment>
<dbReference type="Pfam" id="PF13396">
    <property type="entry name" value="PLDc_N"/>
    <property type="match status" value="1"/>
</dbReference>
<evidence type="ECO:0000259" key="7">
    <source>
        <dbReference type="Pfam" id="PF13396"/>
    </source>
</evidence>
<keyword evidence="3 6" id="KW-0812">Transmembrane</keyword>
<gene>
    <name evidence="8" type="ORF">NQZ67_05490</name>
</gene>
<dbReference type="AlphaFoldDB" id="A0A9X2SA21"/>
<feature type="transmembrane region" description="Helical" evidence="6">
    <location>
        <begin position="44"/>
        <end position="64"/>
    </location>
</feature>
<organism evidence="8 9">
    <name type="scientific">Paenibacillus soyae</name>
    <dbReference type="NCBI Taxonomy" id="2969249"/>
    <lineage>
        <taxon>Bacteria</taxon>
        <taxon>Bacillati</taxon>
        <taxon>Bacillota</taxon>
        <taxon>Bacilli</taxon>
        <taxon>Bacillales</taxon>
        <taxon>Paenibacillaceae</taxon>
        <taxon>Paenibacillus</taxon>
    </lineage>
</organism>
<reference evidence="8" key="1">
    <citation type="submission" date="2022-08" db="EMBL/GenBank/DDBJ databases">
        <title>The genomic sequence of strain Paenibacillus sp. SCIV0701.</title>
        <authorList>
            <person name="Zhao H."/>
        </authorList>
    </citation>
    <scope>NUCLEOTIDE SEQUENCE</scope>
    <source>
        <strain evidence="8">SCIV0701</strain>
    </source>
</reference>
<name>A0A9X2SA21_9BACL</name>
<keyword evidence="9" id="KW-1185">Reference proteome</keyword>